<evidence type="ECO:0000313" key="3">
    <source>
        <dbReference type="Proteomes" id="UP000507962"/>
    </source>
</evidence>
<evidence type="ECO:0000313" key="2">
    <source>
        <dbReference type="EMBL" id="VFQ46127.1"/>
    </source>
</evidence>
<feature type="domain" description="DJ-1/PfpI" evidence="1">
    <location>
        <begin position="78"/>
        <end position="189"/>
    </location>
</feature>
<name>A0A4U8YRL8_9BACT</name>
<dbReference type="Gene3D" id="3.40.50.880">
    <property type="match status" value="1"/>
</dbReference>
<dbReference type="EMBL" id="CAADHO010000007">
    <property type="protein sequence ID" value="VFQ46127.1"/>
    <property type="molecule type" value="Genomic_DNA"/>
</dbReference>
<reference evidence="2 3" key="1">
    <citation type="submission" date="2019-03" db="EMBL/GenBank/DDBJ databases">
        <authorList>
            <person name="Nijsse B."/>
        </authorList>
    </citation>
    <scope>NUCLEOTIDE SEQUENCE [LARGE SCALE GENOMIC DNA]</scope>
    <source>
        <strain evidence="2">Desulfoluna butyratoxydans MSL71</strain>
    </source>
</reference>
<proteinExistence type="predicted"/>
<dbReference type="PIRSF" id="PIRSF006320">
    <property type="entry name" value="Elb2"/>
    <property type="match status" value="1"/>
</dbReference>
<dbReference type="AlphaFoldDB" id="A0A4U8YRL8"/>
<dbReference type="InterPro" id="IPR026041">
    <property type="entry name" value="ElbB"/>
</dbReference>
<dbReference type="Proteomes" id="UP000507962">
    <property type="component" value="Unassembled WGS sequence"/>
</dbReference>
<evidence type="ECO:0000259" key="1">
    <source>
        <dbReference type="Pfam" id="PF01965"/>
    </source>
</evidence>
<dbReference type="PANTHER" id="PTHR10224">
    <property type="entry name" value="ES1 PROTEIN HOMOLOG, MITOCHONDRIAL"/>
    <property type="match status" value="1"/>
</dbReference>
<dbReference type="InterPro" id="IPR002818">
    <property type="entry name" value="DJ-1/PfpI"/>
</dbReference>
<organism evidence="2 3">
    <name type="scientific">Desulfoluna butyratoxydans</name>
    <dbReference type="NCBI Taxonomy" id="231438"/>
    <lineage>
        <taxon>Bacteria</taxon>
        <taxon>Pseudomonadati</taxon>
        <taxon>Thermodesulfobacteriota</taxon>
        <taxon>Desulfobacteria</taxon>
        <taxon>Desulfobacterales</taxon>
        <taxon>Desulfolunaceae</taxon>
        <taxon>Desulfoluna</taxon>
    </lineage>
</organism>
<keyword evidence="3" id="KW-1185">Reference proteome</keyword>
<accession>A0A4U8YRL8</accession>
<dbReference type="RefSeq" id="WP_180143462.1">
    <property type="nucleotide sequence ID" value="NZ_CAADHO010000007.1"/>
</dbReference>
<dbReference type="NCBIfam" id="NF008747">
    <property type="entry name" value="PRK11780.1"/>
    <property type="match status" value="1"/>
</dbReference>
<gene>
    <name evidence="2" type="ORF">MSL71_37900</name>
</gene>
<sequence>MKKIGVLLSGCGNMDGSEIHESVLSLLFIDKAGATAVCMAPEMTQTETVNHPKGETTGEKRQVLAEAGRIARGKIRPITDVNVENLDALIIPGGAGPIKNLSNYAEKGADLEVRHDVTMLIRAFYTAGKPIGAICIAPVVLAKALNAHSPTVTIGDDATTIENLKTFGASHEAQPVDGICIDEANKLVTTPAYMCGPGIADIAPGIEKLVNQVIAMTKG</sequence>
<dbReference type="InterPro" id="IPR029062">
    <property type="entry name" value="Class_I_gatase-like"/>
</dbReference>
<protein>
    <submittedName>
        <fullName evidence="2">Dj-1/pfpi</fullName>
    </submittedName>
</protein>
<dbReference type="Pfam" id="PF01965">
    <property type="entry name" value="DJ-1_PfpI"/>
    <property type="match status" value="1"/>
</dbReference>
<dbReference type="SUPFAM" id="SSF52317">
    <property type="entry name" value="Class I glutamine amidotransferase-like"/>
    <property type="match status" value="1"/>
</dbReference>
<dbReference type="PANTHER" id="PTHR10224:SF12">
    <property type="entry name" value="GLYOXALASE ELBB"/>
    <property type="match status" value="1"/>
</dbReference>